<dbReference type="OrthoDB" id="6885865at2"/>
<evidence type="ECO:0000313" key="2">
    <source>
        <dbReference type="Proteomes" id="UP000243359"/>
    </source>
</evidence>
<dbReference type="Proteomes" id="UP000243359">
    <property type="component" value="Chromosome I"/>
</dbReference>
<organism evidence="1 2">
    <name type="scientific">Pseudomonas oryzae</name>
    <dbReference type="NCBI Taxonomy" id="1392877"/>
    <lineage>
        <taxon>Bacteria</taxon>
        <taxon>Pseudomonadati</taxon>
        <taxon>Pseudomonadota</taxon>
        <taxon>Gammaproteobacteria</taxon>
        <taxon>Pseudomonadales</taxon>
        <taxon>Pseudomonadaceae</taxon>
        <taxon>Pseudomonas</taxon>
    </lineage>
</organism>
<gene>
    <name evidence="1" type="ORF">SAMN05216221_4298</name>
</gene>
<dbReference type="EMBL" id="LT629751">
    <property type="protein sequence ID" value="SDT33955.1"/>
    <property type="molecule type" value="Genomic_DNA"/>
</dbReference>
<dbReference type="AlphaFoldDB" id="A0A1H1ZJJ2"/>
<evidence type="ECO:0000313" key="1">
    <source>
        <dbReference type="EMBL" id="SDT33955.1"/>
    </source>
</evidence>
<proteinExistence type="predicted"/>
<protein>
    <submittedName>
        <fullName evidence="1">Uncharacterized protein</fullName>
    </submittedName>
</protein>
<accession>A0A1H1ZJJ2</accession>
<reference evidence="2" key="1">
    <citation type="submission" date="2016-10" db="EMBL/GenBank/DDBJ databases">
        <authorList>
            <person name="Varghese N."/>
            <person name="Submissions S."/>
        </authorList>
    </citation>
    <scope>NUCLEOTIDE SEQUENCE [LARGE SCALE GENOMIC DNA]</scope>
    <source>
        <strain evidence="2">KCTC 32247</strain>
    </source>
</reference>
<dbReference type="RefSeq" id="WP_090352048.1">
    <property type="nucleotide sequence ID" value="NZ_LT629751.1"/>
</dbReference>
<dbReference type="STRING" id="1392877.SAMN05216221_4298"/>
<sequence>MSKAYSRASQAVGSVKALQALLVQIIQRPQQFSKDADIRSALKSQGSLASVNLSVEVEQGESLQTFPMSLNTLKTHANENLAGGFKALNELRLKAIDALEFAEKREQLANKRTKSGLAKKVAQLEFELEIQRQTNVILLRALSEAMHQFTSIRDASDDNIRAKRTQDALQVLRAIASMNKPPFNLIPTLSEGPAPSVEVANIDDYRKG</sequence>
<name>A0A1H1ZJJ2_9PSED</name>
<keyword evidence="2" id="KW-1185">Reference proteome</keyword>